<dbReference type="Proteomes" id="UP000663848">
    <property type="component" value="Unassembled WGS sequence"/>
</dbReference>
<reference evidence="2" key="1">
    <citation type="submission" date="2021-02" db="EMBL/GenBank/DDBJ databases">
        <authorList>
            <person name="Nowell W R."/>
        </authorList>
    </citation>
    <scope>NUCLEOTIDE SEQUENCE</scope>
</reference>
<feature type="compositionally biased region" description="Low complexity" evidence="1">
    <location>
        <begin position="17"/>
        <end position="32"/>
    </location>
</feature>
<proteinExistence type="predicted"/>
<dbReference type="EMBL" id="CAJOBR010052609">
    <property type="protein sequence ID" value="CAF5054496.1"/>
    <property type="molecule type" value="Genomic_DNA"/>
</dbReference>
<dbReference type="AlphaFoldDB" id="A0A822CX99"/>
<sequence length="100" mass="10653">ENRAVALNNTSAPTPPTTSVSQPTQQASPPSSIKISGQQTSSEVTDSTTKTNTTSIIAPHLQLPSSLTSKTRDKLETISERIETQESQISQIVSLHQSPP</sequence>
<accession>A0A822CX99</accession>
<gene>
    <name evidence="2" type="ORF">QYT958_LOCUS42269</name>
</gene>
<feature type="region of interest" description="Disordered" evidence="1">
    <location>
        <begin position="1"/>
        <end position="53"/>
    </location>
</feature>
<comment type="caution">
    <text evidence="2">The sequence shown here is derived from an EMBL/GenBank/DDBJ whole genome shotgun (WGS) entry which is preliminary data.</text>
</comment>
<evidence type="ECO:0000313" key="3">
    <source>
        <dbReference type="Proteomes" id="UP000663848"/>
    </source>
</evidence>
<evidence type="ECO:0000313" key="2">
    <source>
        <dbReference type="EMBL" id="CAF5054496.1"/>
    </source>
</evidence>
<protein>
    <submittedName>
        <fullName evidence="2">Uncharacterized protein</fullName>
    </submittedName>
</protein>
<organism evidence="2 3">
    <name type="scientific">Rotaria socialis</name>
    <dbReference type="NCBI Taxonomy" id="392032"/>
    <lineage>
        <taxon>Eukaryota</taxon>
        <taxon>Metazoa</taxon>
        <taxon>Spiralia</taxon>
        <taxon>Gnathifera</taxon>
        <taxon>Rotifera</taxon>
        <taxon>Eurotatoria</taxon>
        <taxon>Bdelloidea</taxon>
        <taxon>Philodinida</taxon>
        <taxon>Philodinidae</taxon>
        <taxon>Rotaria</taxon>
    </lineage>
</organism>
<feature type="compositionally biased region" description="Polar residues" evidence="1">
    <location>
        <begin position="33"/>
        <end position="44"/>
    </location>
</feature>
<evidence type="ECO:0000256" key="1">
    <source>
        <dbReference type="SAM" id="MobiDB-lite"/>
    </source>
</evidence>
<name>A0A822CX99_9BILA</name>
<feature type="non-terminal residue" evidence="2">
    <location>
        <position position="100"/>
    </location>
</feature>
<feature type="non-terminal residue" evidence="2">
    <location>
        <position position="1"/>
    </location>
</feature>